<dbReference type="AlphaFoldDB" id="A0A6N9H8Z5"/>
<feature type="compositionally biased region" description="Gly residues" evidence="4">
    <location>
        <begin position="169"/>
        <end position="182"/>
    </location>
</feature>
<dbReference type="Proteomes" id="UP000469215">
    <property type="component" value="Unassembled WGS sequence"/>
</dbReference>
<dbReference type="EC" id="2.7.7.60" evidence="3"/>
<organism evidence="5 6">
    <name type="scientific">Brevibacterium rongguiense</name>
    <dbReference type="NCBI Taxonomy" id="2695267"/>
    <lineage>
        <taxon>Bacteria</taxon>
        <taxon>Bacillati</taxon>
        <taxon>Actinomycetota</taxon>
        <taxon>Actinomycetes</taxon>
        <taxon>Micrococcales</taxon>
        <taxon>Brevibacteriaceae</taxon>
        <taxon>Brevibacterium</taxon>
    </lineage>
</organism>
<keyword evidence="6" id="KW-1185">Reference proteome</keyword>
<evidence type="ECO:0000256" key="1">
    <source>
        <dbReference type="ARBA" id="ARBA00022679"/>
    </source>
</evidence>
<dbReference type="Gene3D" id="3.90.550.10">
    <property type="entry name" value="Spore Coat Polysaccharide Biosynthesis Protein SpsA, Chain A"/>
    <property type="match status" value="1"/>
</dbReference>
<dbReference type="EMBL" id="WWEQ01000055">
    <property type="protein sequence ID" value="MYM20493.1"/>
    <property type="molecule type" value="Genomic_DNA"/>
</dbReference>
<comment type="caution">
    <text evidence="5">The sequence shown here is derived from an EMBL/GenBank/DDBJ whole genome shotgun (WGS) entry which is preliminary data.</text>
</comment>
<proteinExistence type="inferred from homology"/>
<dbReference type="SUPFAM" id="SSF53448">
    <property type="entry name" value="Nucleotide-diphospho-sugar transferases"/>
    <property type="match status" value="1"/>
</dbReference>
<dbReference type="GO" id="GO:0050518">
    <property type="term" value="F:2-C-methyl-D-erythritol 4-phosphate cytidylyltransferase activity"/>
    <property type="evidence" value="ECO:0007669"/>
    <property type="project" value="UniProtKB-UniRule"/>
</dbReference>
<dbReference type="GO" id="GO:0019288">
    <property type="term" value="P:isopentenyl diphosphate biosynthetic process, methylerythritol 4-phosphate pathway"/>
    <property type="evidence" value="ECO:0007669"/>
    <property type="project" value="UniProtKB-UniRule"/>
</dbReference>
<accession>A0A6N9H8Z5</accession>
<dbReference type="HAMAP" id="MF_00108">
    <property type="entry name" value="IspD"/>
    <property type="match status" value="1"/>
</dbReference>
<dbReference type="InterPro" id="IPR050088">
    <property type="entry name" value="IspD/TarI_cytidylyltransf_bact"/>
</dbReference>
<feature type="site" description="Positions MEP for the nucleophilic attack" evidence="3">
    <location>
        <position position="238"/>
    </location>
</feature>
<dbReference type="RefSeq" id="WP_160953908.1">
    <property type="nucleotide sequence ID" value="NZ_WWEQ01000055.1"/>
</dbReference>
<feature type="site" description="Positions MEP for the nucleophilic attack" evidence="3">
    <location>
        <position position="295"/>
    </location>
</feature>
<gene>
    <name evidence="3" type="primary">ispD</name>
    <name evidence="5" type="ORF">GSY69_11080</name>
</gene>
<sequence length="313" mass="30121">MSCILVIPAAGSGTRLEGAVPKAFVELAGATLLQHCLERALASGAIDAVAIAAAAGWEERAREIAAAAAAAAAHRATDEAPRAVPVLVTTGGADRVASVAAALDAAAAAFPAARVALVHDAARCLTPPSVFARVVAAVRAGSEAVVPVLPVTDTIAAVGASAAESAEEGPGGSGDGTAGAGAGAEADGVRTGAEADGVGTGAAVARIGAAAAAAGPNAAGPCAGGGVRCEPLDGNVDRTGLRRVQTPQGFALPVLRAAHAAQLADPDPSATDDASLVARLGVGVDGVPGDERALKITYPIDMAVARALLEEGA</sequence>
<evidence type="ECO:0000313" key="6">
    <source>
        <dbReference type="Proteomes" id="UP000469215"/>
    </source>
</evidence>
<dbReference type="PANTHER" id="PTHR32125:SF4">
    <property type="entry name" value="2-C-METHYL-D-ERYTHRITOL 4-PHOSPHATE CYTIDYLYLTRANSFERASE, CHLOROPLASTIC"/>
    <property type="match status" value="1"/>
</dbReference>
<evidence type="ECO:0000256" key="3">
    <source>
        <dbReference type="HAMAP-Rule" id="MF_00108"/>
    </source>
</evidence>
<dbReference type="InterPro" id="IPR001228">
    <property type="entry name" value="IspD"/>
</dbReference>
<evidence type="ECO:0000256" key="2">
    <source>
        <dbReference type="ARBA" id="ARBA00022695"/>
    </source>
</evidence>
<keyword evidence="3" id="KW-0414">Isoprene biosynthesis</keyword>
<comment type="function">
    <text evidence="3">Catalyzes the formation of 4-diphosphocytidyl-2-C-methyl-D-erythritol from CTP and 2-C-methyl-D-erythritol 4-phosphate (MEP).</text>
</comment>
<name>A0A6N9H8Z5_9MICO</name>
<comment type="pathway">
    <text evidence="3">Isoprenoid biosynthesis; isopentenyl diphosphate biosynthesis via DXP pathway; isopentenyl diphosphate from 1-deoxy-D-xylulose 5-phosphate: step 2/6.</text>
</comment>
<reference evidence="5 6" key="1">
    <citation type="submission" date="2020-01" db="EMBL/GenBank/DDBJ databases">
        <authorList>
            <person name="Deng T."/>
        </authorList>
    </citation>
    <scope>NUCLEOTIDE SEQUENCE [LARGE SCALE GENOMIC DNA]</scope>
    <source>
        <strain evidence="5 6">5221</strain>
    </source>
</reference>
<feature type="site" description="Transition state stabilizer" evidence="3">
    <location>
        <position position="15"/>
    </location>
</feature>
<feature type="site" description="Transition state stabilizer" evidence="3">
    <location>
        <position position="22"/>
    </location>
</feature>
<feature type="region of interest" description="Disordered" evidence="4">
    <location>
        <begin position="162"/>
        <end position="185"/>
    </location>
</feature>
<dbReference type="InterPro" id="IPR034683">
    <property type="entry name" value="IspD/TarI"/>
</dbReference>
<dbReference type="InterPro" id="IPR029044">
    <property type="entry name" value="Nucleotide-diphossugar_trans"/>
</dbReference>
<comment type="similarity">
    <text evidence="3">Belongs to the IspD/TarI cytidylyltransferase family. IspD subfamily.</text>
</comment>
<dbReference type="UniPathway" id="UPA00056">
    <property type="reaction ID" value="UER00093"/>
</dbReference>
<evidence type="ECO:0000313" key="5">
    <source>
        <dbReference type="EMBL" id="MYM20493.1"/>
    </source>
</evidence>
<protein>
    <recommendedName>
        <fullName evidence="3">2-C-methyl-D-erythritol 4-phosphate cytidylyltransferase</fullName>
        <ecNumber evidence="3">2.7.7.60</ecNumber>
    </recommendedName>
    <alternativeName>
        <fullName evidence="3">4-diphosphocytidyl-2C-methyl-D-erythritol synthase</fullName>
    </alternativeName>
    <alternativeName>
        <fullName evidence="3">MEP cytidylyltransferase</fullName>
        <shortName evidence="3">MCT</shortName>
    </alternativeName>
</protein>
<dbReference type="Pfam" id="PF01128">
    <property type="entry name" value="IspD"/>
    <property type="match status" value="2"/>
</dbReference>
<evidence type="ECO:0000256" key="4">
    <source>
        <dbReference type="SAM" id="MobiDB-lite"/>
    </source>
</evidence>
<comment type="catalytic activity">
    <reaction evidence="3">
        <text>2-C-methyl-D-erythritol 4-phosphate + CTP + H(+) = 4-CDP-2-C-methyl-D-erythritol + diphosphate</text>
        <dbReference type="Rhea" id="RHEA:13429"/>
        <dbReference type="ChEBI" id="CHEBI:15378"/>
        <dbReference type="ChEBI" id="CHEBI:33019"/>
        <dbReference type="ChEBI" id="CHEBI:37563"/>
        <dbReference type="ChEBI" id="CHEBI:57823"/>
        <dbReference type="ChEBI" id="CHEBI:58262"/>
        <dbReference type="EC" id="2.7.7.60"/>
    </reaction>
</comment>
<dbReference type="PANTHER" id="PTHR32125">
    <property type="entry name" value="2-C-METHYL-D-ERYTHRITOL 4-PHOSPHATE CYTIDYLYLTRANSFERASE, CHLOROPLASTIC"/>
    <property type="match status" value="1"/>
</dbReference>
<keyword evidence="2 3" id="KW-0548">Nucleotidyltransferase</keyword>
<keyword evidence="1 3" id="KW-0808">Transferase</keyword>